<feature type="region of interest" description="Disordered" evidence="1">
    <location>
        <begin position="389"/>
        <end position="431"/>
    </location>
</feature>
<feature type="compositionally biased region" description="Low complexity" evidence="1">
    <location>
        <begin position="390"/>
        <end position="425"/>
    </location>
</feature>
<dbReference type="AlphaFoldDB" id="Q4UH85"/>
<evidence type="ECO:0000256" key="1">
    <source>
        <dbReference type="SAM" id="MobiDB-lite"/>
    </source>
</evidence>
<dbReference type="Gene3D" id="1.10.1070.11">
    <property type="entry name" value="Phosphatidylinositol 3-/4-kinase, catalytic domain"/>
    <property type="match status" value="1"/>
</dbReference>
<feature type="compositionally biased region" description="Polar residues" evidence="1">
    <location>
        <begin position="509"/>
        <end position="526"/>
    </location>
</feature>
<dbReference type="Proteomes" id="UP000001950">
    <property type="component" value="Chromosome 1"/>
</dbReference>
<feature type="region of interest" description="Disordered" evidence="1">
    <location>
        <begin position="961"/>
        <end position="1009"/>
    </location>
</feature>
<dbReference type="InterPro" id="IPR011009">
    <property type="entry name" value="Kinase-like_dom_sf"/>
</dbReference>
<protein>
    <submittedName>
        <fullName evidence="3">Phosphoinositide 3-kinase-like protein, putative</fullName>
    </submittedName>
</protein>
<gene>
    <name evidence="3" type="ORF">TA20360</name>
</gene>
<dbReference type="OMA" id="IFFRQFV"/>
<dbReference type="KEGG" id="tan:TA20360"/>
<dbReference type="STRING" id="5874.Q4UH85"/>
<feature type="region of interest" description="Disordered" evidence="1">
    <location>
        <begin position="509"/>
        <end position="530"/>
    </location>
</feature>
<dbReference type="InterPro" id="IPR036940">
    <property type="entry name" value="PI3/4_kinase_cat_sf"/>
</dbReference>
<sequence>MGYLDECCEIIENKRIFPFNNFKYGKNTITVSLEHNLRTCNITLKCGIYKNGYKISDIITIELKKNKLKNIYLKKIRNNFNFNCKYKCKLFIKYFKLTKIKLFNRVKYFNRFKIFNRFKTVDRVDRVDRVETVDRDLKLDFPIVKNLKKSFKNLYFFIDLYIENYFITNNYHIIQFDNYTDIILLSESSNTIDKYENIENIKLKTSVSSDINISNNMENHCCCYDRICYNHVKNICNSIRKLMNLELDNFGKSGIFNYLQTLYYINNINCISSCLISLITFTIFNQQSVSTEKLTTVRSVSTEKLTTVKNVSRVENVSTEKLTTVKSVSTVRLLSILNHKYKIRFKYISKFHLVKFNKQQVLHYQLLLSNNPKCTSTVLCHTDTGTKGISSTDTKVSTNSTTKVNTNTNNSTKDTTGTTGPSTVTQGKGANSTAIECTSGKGANSTAMECTPGKGANSMPMECTPGKGANSMPMECTMGKGANSTLMECTSEKILNEIAAVTNSGESSTFSEGVNTGVTSGVNTEETPFGAGTKDTIESSLCDIGIEIMYRGEILSIERKNMFFIKIPRDFKILQLLYNSSLLTVGINQNNINLEKINILNEYYNFQQINSLVYKYYNQLSKSINSICLILRFTNYNDKNQYNKLIIYLSNCIETNGKLCLNVLLELLSPDFVRLTNEIKILILKFLVKILTIKILKIFFRQFVIYLLYDIDNILFNRIVELINGNKQLSIKFYYTISSKLTIDKYKYYFIKYIKLVDEEISKLINLNNKFLILFTKIVKLINNTKRRCNYRNYYLKLLLSNVSDDNCIIKDNKIFFKQFIPLITDTNFYITSIDLNHTFIYKSCNYPLIIYTNVIPVTVLGHTDRSTVGPDTNVSSTNSTKDLGAVGASTVTGSGTTNSTKVSTDTKVNSTNTLTTINNNTTKDTIGASTVTKGKGANFTATKCTTEKILNEIAVVTNSGESSTFSKDTKDITSKDIKGSEGTGTEGPNTEVNTKEAPFGAGTKETGAVGPHTVTEEKIKIMLKCNNINNDELYVELLKTIKLILNKYKINNDFIIIYNLISIFNNLGYIQLLNTTITNLNFNENVDKNFENSFIIMSIMNYLFEIGDRNYENIIITNGYLVNVDCNYMFKRNKLLTFLIKHFNISKHNIFNKSKKESTVVKDSSLKELSTVVKESVTEPKSVLDTKNEFKKEFRNKFKLIFKLLRKHYKLIINLLYVSNIDIINVLMVEERFLISYTGDQLDEKIDEIIQFSYNSHEYTLLFNYWYKFTNLFK</sequence>
<dbReference type="SMART" id="SM00146">
    <property type="entry name" value="PI3Kc"/>
    <property type="match status" value="1"/>
</dbReference>
<organism evidence="3 4">
    <name type="scientific">Theileria annulata</name>
    <dbReference type="NCBI Taxonomy" id="5874"/>
    <lineage>
        <taxon>Eukaryota</taxon>
        <taxon>Sar</taxon>
        <taxon>Alveolata</taxon>
        <taxon>Apicomplexa</taxon>
        <taxon>Aconoidasida</taxon>
        <taxon>Piroplasmida</taxon>
        <taxon>Theileriidae</taxon>
        <taxon>Theileria</taxon>
    </lineage>
</organism>
<evidence type="ECO:0000259" key="2">
    <source>
        <dbReference type="SMART" id="SM00146"/>
    </source>
</evidence>
<evidence type="ECO:0000313" key="3">
    <source>
        <dbReference type="EMBL" id="CAI73554.1"/>
    </source>
</evidence>
<dbReference type="RefSeq" id="XP_954231.1">
    <property type="nucleotide sequence ID" value="XM_949138.1"/>
</dbReference>
<dbReference type="InterPro" id="IPR000403">
    <property type="entry name" value="PI3/4_kinase_cat_dom"/>
</dbReference>
<dbReference type="VEuPathDB" id="PiroplasmaDB:TA20360"/>
<name>Q4UH85_THEAN</name>
<dbReference type="InParanoid" id="Q4UH85"/>
<keyword evidence="4" id="KW-1185">Reference proteome</keyword>
<dbReference type="OrthoDB" id="67688at2759"/>
<feature type="domain" description="PI3K/PI4K catalytic" evidence="2">
    <location>
        <begin position="1021"/>
        <end position="1273"/>
    </location>
</feature>
<feature type="compositionally biased region" description="Basic and acidic residues" evidence="1">
    <location>
        <begin position="968"/>
        <end position="980"/>
    </location>
</feature>
<dbReference type="SUPFAM" id="SSF56112">
    <property type="entry name" value="Protein kinase-like (PK-like)"/>
    <property type="match status" value="1"/>
</dbReference>
<dbReference type="eggNOG" id="KOG0906">
    <property type="taxonomic scope" value="Eukaryota"/>
</dbReference>
<dbReference type="GeneID" id="3863670"/>
<dbReference type="EMBL" id="CR940347">
    <property type="protein sequence ID" value="CAI73554.1"/>
    <property type="molecule type" value="Genomic_DNA"/>
</dbReference>
<proteinExistence type="predicted"/>
<reference evidence="3 4" key="1">
    <citation type="journal article" date="2005" name="Science">
        <title>Genome of the host-cell transforming parasite Theileria annulata compared with T. parva.</title>
        <authorList>
            <person name="Pain A."/>
            <person name="Renauld H."/>
            <person name="Berriman M."/>
            <person name="Murphy L."/>
            <person name="Yeats C.A."/>
            <person name="Weir W."/>
            <person name="Kerhornou A."/>
            <person name="Aslett M."/>
            <person name="Bishop R."/>
            <person name="Bouchier C."/>
            <person name="Cochet M."/>
            <person name="Coulson R.M.R."/>
            <person name="Cronin A."/>
            <person name="de Villiers E.P."/>
            <person name="Fraser A."/>
            <person name="Fosker N."/>
            <person name="Gardner M."/>
            <person name="Goble A."/>
            <person name="Griffiths-Jones S."/>
            <person name="Harris D.E."/>
            <person name="Katzer F."/>
            <person name="Larke N."/>
            <person name="Lord A."/>
            <person name="Maser P."/>
            <person name="McKellar S."/>
            <person name="Mooney P."/>
            <person name="Morton F."/>
            <person name="Nene V."/>
            <person name="O'Neil S."/>
            <person name="Price C."/>
            <person name="Quail M.A."/>
            <person name="Rabbinowitsch E."/>
            <person name="Rawlings N.D."/>
            <person name="Rutter S."/>
            <person name="Saunders D."/>
            <person name="Seeger K."/>
            <person name="Shah T."/>
            <person name="Squares R."/>
            <person name="Squares S."/>
            <person name="Tivey A."/>
            <person name="Walker A.R."/>
            <person name="Woodward J."/>
            <person name="Dobbelaere D.A.E."/>
            <person name="Langsley G."/>
            <person name="Rajandream M.A."/>
            <person name="McKeever D."/>
            <person name="Shiels B."/>
            <person name="Tait A."/>
            <person name="Barrell B.G."/>
            <person name="Hall N."/>
        </authorList>
    </citation>
    <scope>NUCLEOTIDE SEQUENCE [LARGE SCALE GENOMIC DNA]</scope>
    <source>
        <strain evidence="4">Ankara</strain>
    </source>
</reference>
<evidence type="ECO:0000313" key="4">
    <source>
        <dbReference type="Proteomes" id="UP000001950"/>
    </source>
</evidence>
<accession>Q4UH85</accession>